<feature type="domain" description="C2H2-type" evidence="1">
    <location>
        <begin position="63"/>
        <end position="91"/>
    </location>
</feature>
<dbReference type="SMART" id="SM00355">
    <property type="entry name" value="ZnF_C2H2"/>
    <property type="match status" value="2"/>
</dbReference>
<evidence type="ECO:0000313" key="2">
    <source>
        <dbReference type="EMBL" id="ORY06364.1"/>
    </source>
</evidence>
<keyword evidence="3" id="KW-1185">Reference proteome</keyword>
<evidence type="ECO:0000313" key="3">
    <source>
        <dbReference type="Proteomes" id="UP000193144"/>
    </source>
</evidence>
<organism evidence="2 3">
    <name type="scientific">Clohesyomyces aquaticus</name>
    <dbReference type="NCBI Taxonomy" id="1231657"/>
    <lineage>
        <taxon>Eukaryota</taxon>
        <taxon>Fungi</taxon>
        <taxon>Dikarya</taxon>
        <taxon>Ascomycota</taxon>
        <taxon>Pezizomycotina</taxon>
        <taxon>Dothideomycetes</taxon>
        <taxon>Pleosporomycetidae</taxon>
        <taxon>Pleosporales</taxon>
        <taxon>Lindgomycetaceae</taxon>
        <taxon>Clohesyomyces</taxon>
    </lineage>
</organism>
<feature type="domain" description="C2H2-type" evidence="1">
    <location>
        <begin position="109"/>
        <end position="138"/>
    </location>
</feature>
<feature type="non-terminal residue" evidence="2">
    <location>
        <position position="1"/>
    </location>
</feature>
<dbReference type="STRING" id="1231657.A0A1Y1Z8C8"/>
<name>A0A1Y1Z8C8_9PLEO</name>
<sequence length="162" mass="19578">LDEWRTRNGINVTKSTMLHHTKTYLSNRDVHNRLLQCARDLVRIRRRRAETDRWERFARELSYYCHEEDCKTIARRFPTRNSLRKHAWDAHGFVWELRIANAEPDGPKYACTLDQCQLAGMHVFKKRRDYQTHLKIYHGIQKVEFQTRAQLEAWLDRGRTEP</sequence>
<evidence type="ECO:0000259" key="1">
    <source>
        <dbReference type="SMART" id="SM00355"/>
    </source>
</evidence>
<dbReference type="InterPro" id="IPR013087">
    <property type="entry name" value="Znf_C2H2_type"/>
</dbReference>
<dbReference type="OrthoDB" id="626167at2759"/>
<gene>
    <name evidence="2" type="ORF">BCR34DRAFT_448216</name>
</gene>
<proteinExistence type="predicted"/>
<comment type="caution">
    <text evidence="2">The sequence shown here is derived from an EMBL/GenBank/DDBJ whole genome shotgun (WGS) entry which is preliminary data.</text>
</comment>
<dbReference type="EMBL" id="MCFA01000117">
    <property type="protein sequence ID" value="ORY06364.1"/>
    <property type="molecule type" value="Genomic_DNA"/>
</dbReference>
<accession>A0A1Y1Z8C8</accession>
<feature type="non-terminal residue" evidence="2">
    <location>
        <position position="162"/>
    </location>
</feature>
<dbReference type="Proteomes" id="UP000193144">
    <property type="component" value="Unassembled WGS sequence"/>
</dbReference>
<protein>
    <recommendedName>
        <fullName evidence="1">C2H2-type domain-containing protein</fullName>
    </recommendedName>
</protein>
<dbReference type="AlphaFoldDB" id="A0A1Y1Z8C8"/>
<reference evidence="2 3" key="1">
    <citation type="submission" date="2016-07" db="EMBL/GenBank/DDBJ databases">
        <title>Pervasive Adenine N6-methylation of Active Genes in Fungi.</title>
        <authorList>
            <consortium name="DOE Joint Genome Institute"/>
            <person name="Mondo S.J."/>
            <person name="Dannebaum R.O."/>
            <person name="Kuo R.C."/>
            <person name="Labutti K."/>
            <person name="Haridas S."/>
            <person name="Kuo A."/>
            <person name="Salamov A."/>
            <person name="Ahrendt S.R."/>
            <person name="Lipzen A."/>
            <person name="Sullivan W."/>
            <person name="Andreopoulos W.B."/>
            <person name="Clum A."/>
            <person name="Lindquist E."/>
            <person name="Daum C."/>
            <person name="Ramamoorthy G.K."/>
            <person name="Gryganskyi A."/>
            <person name="Culley D."/>
            <person name="Magnuson J.K."/>
            <person name="James T.Y."/>
            <person name="O'Malley M.A."/>
            <person name="Stajich J.E."/>
            <person name="Spatafora J.W."/>
            <person name="Visel A."/>
            <person name="Grigoriev I.V."/>
        </authorList>
    </citation>
    <scope>NUCLEOTIDE SEQUENCE [LARGE SCALE GENOMIC DNA]</scope>
    <source>
        <strain evidence="2 3">CBS 115471</strain>
    </source>
</reference>